<keyword evidence="1" id="KW-0812">Transmembrane</keyword>
<dbReference type="Proteomes" id="UP000001505">
    <property type="component" value="Chromosome"/>
</dbReference>
<feature type="transmembrane region" description="Helical" evidence="1">
    <location>
        <begin position="12"/>
        <end position="32"/>
    </location>
</feature>
<dbReference type="EMBL" id="CP001928">
    <property type="protein sequence ID" value="ADI38219.1"/>
    <property type="molecule type" value="Genomic_DNA"/>
</dbReference>
<keyword evidence="3" id="KW-1185">Reference proteome</keyword>
<dbReference type="RefSeq" id="WP_013181933.1">
    <property type="nucleotide sequence ID" value="NC_014225.1"/>
</dbReference>
<dbReference type="HOGENOM" id="CLU_1748926_0_0_0"/>
<proteinExistence type="predicted"/>
<gene>
    <name evidence="2" type="ordered locus">wcw_0853</name>
</gene>
<feature type="transmembrane region" description="Helical" evidence="1">
    <location>
        <begin position="77"/>
        <end position="96"/>
    </location>
</feature>
<evidence type="ECO:0000313" key="3">
    <source>
        <dbReference type="Proteomes" id="UP000001505"/>
    </source>
</evidence>
<dbReference type="KEGG" id="wch:wcw_0853"/>
<evidence type="ECO:0000256" key="1">
    <source>
        <dbReference type="SAM" id="Phobius"/>
    </source>
</evidence>
<accession>D6YVQ8</accession>
<name>D6YVQ8_WADCW</name>
<feature type="transmembrane region" description="Helical" evidence="1">
    <location>
        <begin position="102"/>
        <end position="122"/>
    </location>
</feature>
<keyword evidence="1" id="KW-0472">Membrane</keyword>
<protein>
    <submittedName>
        <fullName evidence="2">Putative membrane protein</fullName>
    </submittedName>
</protein>
<keyword evidence="1" id="KW-1133">Transmembrane helix</keyword>
<sequence>MMKYQEIGREALKYAFNGLAGFGVGVLLGKALQGPSMIVGGILAIGFVALKALRTLVRNFAIRQDMHLSNYQIVKNITGTVLNLAVNAALYAFGIFGTNSFMVISGASLAVCALNIGLGLYIKYSEQDELMSDIVVGEKSPWYLHNAYA</sequence>
<reference evidence="2 3" key="1">
    <citation type="journal article" date="2010" name="PLoS ONE">
        <title>The Waddlia genome: a window into chlamydial biology.</title>
        <authorList>
            <person name="Bertelli C."/>
            <person name="Collyn F."/>
            <person name="Croxatto A."/>
            <person name="Ruckert C."/>
            <person name="Polkinghorne A."/>
            <person name="Kebbi-Beghdadi C."/>
            <person name="Goesmann A."/>
            <person name="Vaughan L."/>
            <person name="Greub G."/>
        </authorList>
    </citation>
    <scope>NUCLEOTIDE SEQUENCE [LARGE SCALE GENOMIC DNA]</scope>
    <source>
        <strain evidence="3">ATCC VR-1470 / WSU 86-1044</strain>
    </source>
</reference>
<organism evidence="2 3">
    <name type="scientific">Waddlia chondrophila (strain ATCC VR-1470 / WSU 86-1044)</name>
    <dbReference type="NCBI Taxonomy" id="716544"/>
    <lineage>
        <taxon>Bacteria</taxon>
        <taxon>Pseudomonadati</taxon>
        <taxon>Chlamydiota</taxon>
        <taxon>Chlamydiia</taxon>
        <taxon>Parachlamydiales</taxon>
        <taxon>Waddliaceae</taxon>
        <taxon>Waddlia</taxon>
    </lineage>
</organism>
<dbReference type="AlphaFoldDB" id="D6YVQ8"/>
<feature type="transmembrane region" description="Helical" evidence="1">
    <location>
        <begin position="38"/>
        <end position="57"/>
    </location>
</feature>
<evidence type="ECO:0000313" key="2">
    <source>
        <dbReference type="EMBL" id="ADI38219.1"/>
    </source>
</evidence>